<accession>K6VS76</accession>
<organism evidence="1 2">
    <name type="scientific">Shimwellia blattae (strain ATCC 29907 / DSM 4481 / JCM 1650 / NBRC 105725 / CDC 9005-74)</name>
    <name type="common">Escherichia blattae</name>
    <dbReference type="NCBI Taxonomy" id="630626"/>
    <lineage>
        <taxon>Bacteria</taxon>
        <taxon>Pseudomonadati</taxon>
        <taxon>Pseudomonadota</taxon>
        <taxon>Gammaproteobacteria</taxon>
        <taxon>Enterobacterales</taxon>
        <taxon>Enterobacteriaceae</taxon>
        <taxon>Shimwellia</taxon>
    </lineage>
</organism>
<dbReference type="Proteomes" id="UP000001955">
    <property type="component" value="Chromosome"/>
</dbReference>
<accession>I2BBD6</accession>
<dbReference type="AlphaFoldDB" id="I2BBD6"/>
<keyword evidence="2" id="KW-1185">Reference proteome</keyword>
<dbReference type="eggNOG" id="ENOG5033DH0">
    <property type="taxonomic scope" value="Bacteria"/>
</dbReference>
<dbReference type="EMBL" id="CP001560">
    <property type="protein sequence ID" value="AFJ47840.1"/>
    <property type="molecule type" value="Genomic_DNA"/>
</dbReference>
<evidence type="ECO:0000313" key="1">
    <source>
        <dbReference type="EMBL" id="AFJ47840.1"/>
    </source>
</evidence>
<proteinExistence type="predicted"/>
<dbReference type="HOGENOM" id="CLU_1634255_0_0_6"/>
<sequence>MKRRLLMIAGGVVAFALGVAVWRYFYMQQVSFPVYCSSESRFVEGNLSINARYTILFNHGSGMFSVNGVVSDGVQQGAISRQVHFNYKYSGESLTLESTQIEQLQGTDQQKHVVGRLLPSFFSTSGRFLTLAMDRDKYDNRLLTYGDLPVFYCVPRRNIDKR</sequence>
<gene>
    <name evidence="1" type="ordered locus">EBL_c27690</name>
</gene>
<dbReference type="KEGG" id="ebt:EBL_c27690"/>
<dbReference type="RefSeq" id="WP_002439109.1">
    <property type="nucleotide sequence ID" value="NC_017910.1"/>
</dbReference>
<protein>
    <submittedName>
        <fullName evidence="1">Uncharacterized protein</fullName>
    </submittedName>
</protein>
<dbReference type="OrthoDB" id="6504444at2"/>
<reference evidence="1 2" key="1">
    <citation type="journal article" date="2012" name="J. Bacteriol.">
        <title>Complete genome sequence of the B12-producing Shimwellia blattae strain DSM 4481, isolated from a cockroach.</title>
        <authorList>
            <person name="Brzuszkiewicz E."/>
            <person name="Waschkowitz T."/>
            <person name="Wiezer A."/>
            <person name="Daniel R."/>
        </authorList>
    </citation>
    <scope>NUCLEOTIDE SEQUENCE [LARGE SCALE GENOMIC DNA]</scope>
    <source>
        <strain evidence="2">ATCC 29907 / DSM 4481 / JCM 1650 / NBRC 105725 / CDC 9005-74</strain>
    </source>
</reference>
<evidence type="ECO:0000313" key="2">
    <source>
        <dbReference type="Proteomes" id="UP000001955"/>
    </source>
</evidence>
<name>I2BBD6_SHIBC</name>